<name>A0ABN7VNU5_GIGMA</name>
<protein>
    <submittedName>
        <fullName evidence="1">13015_t:CDS:1</fullName>
    </submittedName>
</protein>
<sequence length="101" mass="11847">MTKELSNLFSNISSQADTFSDEDISSNTDQHDQIINCKRKNVDRPRERIWDYYITSSIVGSRFKHQKSDTTPITIMFLKIQTLDCFRFEIIHADINFVLNV</sequence>
<dbReference type="EMBL" id="CAJVQB010018321">
    <property type="protein sequence ID" value="CAG8787268.1"/>
    <property type="molecule type" value="Genomic_DNA"/>
</dbReference>
<comment type="caution">
    <text evidence="1">The sequence shown here is derived from an EMBL/GenBank/DDBJ whole genome shotgun (WGS) entry which is preliminary data.</text>
</comment>
<accession>A0ABN7VNU5</accession>
<proteinExistence type="predicted"/>
<reference evidence="1 2" key="1">
    <citation type="submission" date="2021-06" db="EMBL/GenBank/DDBJ databases">
        <authorList>
            <person name="Kallberg Y."/>
            <person name="Tangrot J."/>
            <person name="Rosling A."/>
        </authorList>
    </citation>
    <scope>NUCLEOTIDE SEQUENCE [LARGE SCALE GENOMIC DNA]</scope>
    <source>
        <strain evidence="1 2">120-4 pot B 10/14</strain>
    </source>
</reference>
<evidence type="ECO:0000313" key="2">
    <source>
        <dbReference type="Proteomes" id="UP000789901"/>
    </source>
</evidence>
<organism evidence="1 2">
    <name type="scientific">Gigaspora margarita</name>
    <dbReference type="NCBI Taxonomy" id="4874"/>
    <lineage>
        <taxon>Eukaryota</taxon>
        <taxon>Fungi</taxon>
        <taxon>Fungi incertae sedis</taxon>
        <taxon>Mucoromycota</taxon>
        <taxon>Glomeromycotina</taxon>
        <taxon>Glomeromycetes</taxon>
        <taxon>Diversisporales</taxon>
        <taxon>Gigasporaceae</taxon>
        <taxon>Gigaspora</taxon>
    </lineage>
</organism>
<gene>
    <name evidence="1" type="ORF">GMARGA_LOCUS20657</name>
</gene>
<evidence type="ECO:0000313" key="1">
    <source>
        <dbReference type="EMBL" id="CAG8787268.1"/>
    </source>
</evidence>
<keyword evidence="2" id="KW-1185">Reference proteome</keyword>
<dbReference type="Proteomes" id="UP000789901">
    <property type="component" value="Unassembled WGS sequence"/>
</dbReference>